<dbReference type="eggNOG" id="COG3687">
    <property type="taxonomic scope" value="Bacteria"/>
</dbReference>
<dbReference type="InterPro" id="IPR016516">
    <property type="entry name" value="UCP07580"/>
</dbReference>
<name>A0A024JZW9_9MYCO</name>
<dbReference type="RefSeq" id="WP_036469601.1">
    <property type="nucleotide sequence ID" value="NZ_HG964446.1"/>
</dbReference>
<dbReference type="Pfam" id="PF10118">
    <property type="entry name" value="Metal_hydrol"/>
    <property type="match status" value="1"/>
</dbReference>
<reference evidence="1" key="1">
    <citation type="journal article" date="2014" name="Genome Announc.">
        <title>Draft Genome Sequence of Mycobacterium triplex DSM 44626.</title>
        <authorList>
            <person name="Sassi M."/>
            <person name="Croce O."/>
            <person name="Robert C."/>
            <person name="Raoult D."/>
            <person name="Drancourt M."/>
        </authorList>
    </citation>
    <scope>NUCLEOTIDE SEQUENCE [LARGE SCALE GENOMIC DNA]</scope>
    <source>
        <strain evidence="1">DSM 44626</strain>
    </source>
</reference>
<dbReference type="Proteomes" id="UP000193710">
    <property type="component" value="Unassembled WGS sequence"/>
</dbReference>
<dbReference type="EMBL" id="HG964446">
    <property type="protein sequence ID" value="CDO89109.1"/>
    <property type="molecule type" value="Genomic_DNA"/>
</dbReference>
<dbReference type="STRING" id="47839.BN973_03480"/>
<accession>A0A024JZW9</accession>
<keyword evidence="1" id="KW-0378">Hydrolase</keyword>
<evidence type="ECO:0000313" key="1">
    <source>
        <dbReference type="EMBL" id="CDO89109.1"/>
    </source>
</evidence>
<proteinExistence type="predicted"/>
<dbReference type="PANTHER" id="PTHR39456">
    <property type="entry name" value="METAL-DEPENDENT HYDROLASE"/>
    <property type="match status" value="1"/>
</dbReference>
<protein>
    <submittedName>
        <fullName evidence="1">Metal-dependent hydrolase</fullName>
    </submittedName>
</protein>
<reference evidence="1" key="2">
    <citation type="submission" date="2014-04" db="EMBL/GenBank/DDBJ databases">
        <authorList>
            <person name="Urmite Genomes U."/>
        </authorList>
    </citation>
    <scope>NUCLEOTIDE SEQUENCE</scope>
    <source>
        <strain evidence="1">DSM 44626</strain>
    </source>
</reference>
<organism evidence="1">
    <name type="scientific">Mycobacterium triplex</name>
    <dbReference type="NCBI Taxonomy" id="47839"/>
    <lineage>
        <taxon>Bacteria</taxon>
        <taxon>Bacillati</taxon>
        <taxon>Actinomycetota</taxon>
        <taxon>Actinomycetes</taxon>
        <taxon>Mycobacteriales</taxon>
        <taxon>Mycobacteriaceae</taxon>
        <taxon>Mycobacterium</taxon>
        <taxon>Mycobacterium simiae complex</taxon>
    </lineage>
</organism>
<dbReference type="OrthoDB" id="4762955at2"/>
<dbReference type="HOGENOM" id="CLU_920765_0_0_11"/>
<sequence>MADLQVRRVRFDFAGEDIPFNWNPQRPAFAMQCNLITLFAPGFEKFIVDATREALPLIRDPKQVEEANLFLRQEAQHSAAHASHFRALVRRWPGLQETMDQVSDSFDQLTATKPLAWRLGYTAVIEATFTPYFKVFLDHEDKLFEPGDERVASLFLWHFVEEIEHRSSALMVYDAVHDSYPYRLKTITGVVKHIDQLLGIISNGFRTHVPEADGGDYAALIPTGLSLRELVSCQRATRRLTTPGQATYSGVPKRELLDMVIGLVRSQGPSHDPNFEHVPAFANRWFNRYNEEPKSAARWYSVGAARG</sequence>
<dbReference type="PANTHER" id="PTHR39456:SF1">
    <property type="entry name" value="METAL-DEPENDENT HYDROLASE"/>
    <property type="match status" value="1"/>
</dbReference>
<evidence type="ECO:0000313" key="3">
    <source>
        <dbReference type="Proteomes" id="UP000193710"/>
    </source>
</evidence>
<dbReference type="AlphaFoldDB" id="A0A024JZW9"/>
<dbReference type="GO" id="GO:0016787">
    <property type="term" value="F:hydrolase activity"/>
    <property type="evidence" value="ECO:0007669"/>
    <property type="project" value="UniProtKB-KW"/>
</dbReference>
<dbReference type="EMBL" id="LQPY01000015">
    <property type="protein sequence ID" value="ORX05098.1"/>
    <property type="molecule type" value="Genomic_DNA"/>
</dbReference>
<evidence type="ECO:0000313" key="2">
    <source>
        <dbReference type="EMBL" id="ORX05098.1"/>
    </source>
</evidence>
<dbReference type="Proteomes" id="UP000028880">
    <property type="component" value="Unassembled WGS sequence"/>
</dbReference>
<reference evidence="2 3" key="3">
    <citation type="submission" date="2016-01" db="EMBL/GenBank/DDBJ databases">
        <title>The new phylogeny of the genus Mycobacterium.</title>
        <authorList>
            <person name="Tarcisio F."/>
            <person name="Conor M."/>
            <person name="Antonella G."/>
            <person name="Elisabetta G."/>
            <person name="Giulia F.S."/>
            <person name="Sara T."/>
            <person name="Anna F."/>
            <person name="Clotilde B."/>
            <person name="Roberto B."/>
            <person name="Veronica D.S."/>
            <person name="Fabio R."/>
            <person name="Monica P."/>
            <person name="Olivier J."/>
            <person name="Enrico T."/>
            <person name="Nicola S."/>
        </authorList>
    </citation>
    <scope>NUCLEOTIDE SEQUENCE [LARGE SCALE GENOMIC DNA]</scope>
    <source>
        <strain evidence="2 3">DSM 44626</strain>
    </source>
</reference>
<keyword evidence="3" id="KW-1185">Reference proteome</keyword>
<gene>
    <name evidence="2" type="ORF">AWC29_11580</name>
    <name evidence="1" type="ORF">BN973_03480</name>
</gene>